<protein>
    <submittedName>
        <fullName evidence="3">Uncharacterized protein</fullName>
    </submittedName>
</protein>
<organism evidence="3 4">
    <name type="scientific">Phialocephala subalpina</name>
    <dbReference type="NCBI Taxonomy" id="576137"/>
    <lineage>
        <taxon>Eukaryota</taxon>
        <taxon>Fungi</taxon>
        <taxon>Dikarya</taxon>
        <taxon>Ascomycota</taxon>
        <taxon>Pezizomycotina</taxon>
        <taxon>Leotiomycetes</taxon>
        <taxon>Helotiales</taxon>
        <taxon>Mollisiaceae</taxon>
        <taxon>Phialocephala</taxon>
        <taxon>Phialocephala fortinii species complex</taxon>
    </lineage>
</organism>
<feature type="transmembrane region" description="Helical" evidence="2">
    <location>
        <begin position="65"/>
        <end position="83"/>
    </location>
</feature>
<proteinExistence type="predicted"/>
<dbReference type="AlphaFoldDB" id="A0A1L7XNT6"/>
<feature type="region of interest" description="Disordered" evidence="1">
    <location>
        <begin position="1"/>
        <end position="20"/>
    </location>
</feature>
<dbReference type="Pfam" id="PF06966">
    <property type="entry name" value="DUF1295"/>
    <property type="match status" value="1"/>
</dbReference>
<dbReference type="GO" id="GO:0016020">
    <property type="term" value="C:membrane"/>
    <property type="evidence" value="ECO:0007669"/>
    <property type="project" value="TreeGrafter"/>
</dbReference>
<dbReference type="STRING" id="576137.A0A1L7XNT6"/>
<sequence>MSNSKSSQRESEGLSAPPNRVHGTSTLGSLLFITLRSLDVPFQLYLLRRYPLTTSGSSYLGLSPYYATVASMVVVTSIRHVFWKLVIGEQVLAPSFAMIVSTFNTVFNGLNITMAIWGRIRNAPSANEGTFNSASQTLGLGLFIIGSFLETFSELQRKTFKSSPKNKGKLYTGGLFSLAQHINFGSYLLWRVGFSMFCGGWTWGAMELGYFSWYFSSIGVPDIDKYLAERYGNAWREYERETKYSILPWVY</sequence>
<keyword evidence="4" id="KW-1185">Reference proteome</keyword>
<evidence type="ECO:0000256" key="1">
    <source>
        <dbReference type="SAM" id="MobiDB-lite"/>
    </source>
</evidence>
<keyword evidence="2" id="KW-1133">Transmembrane helix</keyword>
<dbReference type="InterPro" id="IPR010721">
    <property type="entry name" value="UstE-like"/>
</dbReference>
<accession>A0A1L7XNT6</accession>
<dbReference type="Proteomes" id="UP000184330">
    <property type="component" value="Unassembled WGS sequence"/>
</dbReference>
<dbReference type="Gene3D" id="1.20.120.1630">
    <property type="match status" value="1"/>
</dbReference>
<dbReference type="PROSITE" id="PS50244">
    <property type="entry name" value="S5A_REDUCTASE"/>
    <property type="match status" value="1"/>
</dbReference>
<keyword evidence="2" id="KW-0472">Membrane</keyword>
<evidence type="ECO:0000256" key="2">
    <source>
        <dbReference type="SAM" id="Phobius"/>
    </source>
</evidence>
<dbReference type="PANTHER" id="PTHR32251:SF15">
    <property type="entry name" value="3-OXO-5-ALPHA-STEROID 4-DEHYDROGENASE (DUF1295)"/>
    <property type="match status" value="1"/>
</dbReference>
<name>A0A1L7XNT6_9HELO</name>
<evidence type="ECO:0000313" key="3">
    <source>
        <dbReference type="EMBL" id="CZR66693.1"/>
    </source>
</evidence>
<evidence type="ECO:0000313" key="4">
    <source>
        <dbReference type="Proteomes" id="UP000184330"/>
    </source>
</evidence>
<keyword evidence="2" id="KW-0812">Transmembrane</keyword>
<feature type="transmembrane region" description="Helical" evidence="2">
    <location>
        <begin position="95"/>
        <end position="117"/>
    </location>
</feature>
<dbReference type="OrthoDB" id="67965at2759"/>
<reference evidence="3 4" key="1">
    <citation type="submission" date="2016-03" db="EMBL/GenBank/DDBJ databases">
        <authorList>
            <person name="Ploux O."/>
        </authorList>
    </citation>
    <scope>NUCLEOTIDE SEQUENCE [LARGE SCALE GENOMIC DNA]</scope>
    <source>
        <strain evidence="3 4">UAMH 11012</strain>
    </source>
</reference>
<dbReference type="EMBL" id="FJOG01000039">
    <property type="protein sequence ID" value="CZR66693.1"/>
    <property type="molecule type" value="Genomic_DNA"/>
</dbReference>
<dbReference type="PANTHER" id="PTHR32251">
    <property type="entry name" value="3-OXO-5-ALPHA-STEROID 4-DEHYDROGENASE"/>
    <property type="match status" value="1"/>
</dbReference>
<gene>
    <name evidence="3" type="ORF">PAC_16594</name>
</gene>